<dbReference type="Gene3D" id="1.10.287.610">
    <property type="entry name" value="Helix hairpin bin"/>
    <property type="match status" value="1"/>
</dbReference>
<dbReference type="NCBIfam" id="TIGR01011">
    <property type="entry name" value="rpsB_bact"/>
    <property type="match status" value="1"/>
</dbReference>
<reference evidence="7 8" key="1">
    <citation type="journal article" date="2015" name="Nature">
        <title>rRNA introns, odd ribosomes, and small enigmatic genomes across a large radiation of phyla.</title>
        <authorList>
            <person name="Brown C.T."/>
            <person name="Hug L.A."/>
            <person name="Thomas B.C."/>
            <person name="Sharon I."/>
            <person name="Castelle C.J."/>
            <person name="Singh A."/>
            <person name="Wilkins M.J."/>
            <person name="Williams K.H."/>
            <person name="Banfield J.F."/>
        </authorList>
    </citation>
    <scope>NUCLEOTIDE SEQUENCE [LARGE SCALE GENOMIC DNA]</scope>
</reference>
<dbReference type="EMBL" id="LCRB01000002">
    <property type="protein sequence ID" value="KKW26905.1"/>
    <property type="molecule type" value="Genomic_DNA"/>
</dbReference>
<evidence type="ECO:0000313" key="7">
    <source>
        <dbReference type="EMBL" id="KKW26905.1"/>
    </source>
</evidence>
<dbReference type="InterPro" id="IPR005706">
    <property type="entry name" value="Ribosomal_uS2_bac/mit/plastid"/>
</dbReference>
<name>A0A0G1X7V0_UNCK3</name>
<dbReference type="GO" id="GO:0006412">
    <property type="term" value="P:translation"/>
    <property type="evidence" value="ECO:0007669"/>
    <property type="project" value="UniProtKB-UniRule"/>
</dbReference>
<evidence type="ECO:0000256" key="2">
    <source>
        <dbReference type="ARBA" id="ARBA00022980"/>
    </source>
</evidence>
<dbReference type="PRINTS" id="PR00395">
    <property type="entry name" value="RIBOSOMALS2"/>
</dbReference>
<evidence type="ECO:0000256" key="3">
    <source>
        <dbReference type="ARBA" id="ARBA00023274"/>
    </source>
</evidence>
<evidence type="ECO:0000256" key="1">
    <source>
        <dbReference type="ARBA" id="ARBA00006242"/>
    </source>
</evidence>
<accession>A0A0G1X7V0</accession>
<keyword evidence="3 5" id="KW-0687">Ribonucleoprotein</keyword>
<dbReference type="GO" id="GO:0003735">
    <property type="term" value="F:structural constituent of ribosome"/>
    <property type="evidence" value="ECO:0007669"/>
    <property type="project" value="InterPro"/>
</dbReference>
<dbReference type="Gene3D" id="3.40.50.10490">
    <property type="entry name" value="Glucose-6-phosphate isomerase like protein, domain 1"/>
    <property type="match status" value="1"/>
</dbReference>
<dbReference type="InterPro" id="IPR023591">
    <property type="entry name" value="Ribosomal_uS2_flav_dom_sf"/>
</dbReference>
<protein>
    <recommendedName>
        <fullName evidence="4 5">Small ribosomal subunit protein uS2</fullName>
    </recommendedName>
</protein>
<proteinExistence type="inferred from homology"/>
<dbReference type="AlphaFoldDB" id="A0A0G1X7V0"/>
<dbReference type="PATRIC" id="fig|1620414.3.peg.467"/>
<dbReference type="HAMAP" id="MF_00291_B">
    <property type="entry name" value="Ribosomal_uS2_B"/>
    <property type="match status" value="1"/>
</dbReference>
<evidence type="ECO:0000256" key="4">
    <source>
        <dbReference type="ARBA" id="ARBA00035256"/>
    </source>
</evidence>
<evidence type="ECO:0000256" key="6">
    <source>
        <dbReference type="RuleBase" id="RU003631"/>
    </source>
</evidence>
<dbReference type="Pfam" id="PF00318">
    <property type="entry name" value="Ribosomal_S2"/>
    <property type="match status" value="1"/>
</dbReference>
<dbReference type="GO" id="GO:0022627">
    <property type="term" value="C:cytosolic small ribosomal subunit"/>
    <property type="evidence" value="ECO:0007669"/>
    <property type="project" value="TreeGrafter"/>
</dbReference>
<comment type="similarity">
    <text evidence="1 5 6">Belongs to the universal ribosomal protein uS2 family.</text>
</comment>
<comment type="caution">
    <text evidence="7">The sequence shown here is derived from an EMBL/GenBank/DDBJ whole genome shotgun (WGS) entry which is preliminary data.</text>
</comment>
<dbReference type="CDD" id="cd01425">
    <property type="entry name" value="RPS2"/>
    <property type="match status" value="1"/>
</dbReference>
<sequence length="250" mass="27622">MAQTKVSVEAMMEAGMHFGHQTHRRNPKMDPYIFDARNGVHIIDLTKTEPLLEVALAFLQDTVKAGKQVILVGTKRQASPIIQTGAEQCGMPYVNERWLGGLLTNFDTIKKRLKYLNELEQKLSDKTAGRMTKKERVVLDRQYRTLMLSLGGVKNLRELPGAIFVVDIIKDKIAVREAKKLGIPVVALVDTNGDPTVIDYPIPSNDDAKKAIEYVLELVAEACSVKPTKAVSPAASGQIADEPKTEVTIE</sequence>
<dbReference type="SUPFAM" id="SSF52313">
    <property type="entry name" value="Ribosomal protein S2"/>
    <property type="match status" value="1"/>
</dbReference>
<organism evidence="7 8">
    <name type="scientific">candidate division Kazan bacterium GW2011_GWB1_52_7</name>
    <dbReference type="NCBI Taxonomy" id="1620414"/>
    <lineage>
        <taxon>Bacteria</taxon>
        <taxon>Bacteria division Kazan-3B-28</taxon>
    </lineage>
</organism>
<keyword evidence="2 5" id="KW-0689">Ribosomal protein</keyword>
<dbReference type="InterPro" id="IPR018130">
    <property type="entry name" value="Ribosomal_uS2_CS"/>
</dbReference>
<dbReference type="PROSITE" id="PS00963">
    <property type="entry name" value="RIBOSOMAL_S2_2"/>
    <property type="match status" value="1"/>
</dbReference>
<evidence type="ECO:0000256" key="5">
    <source>
        <dbReference type="HAMAP-Rule" id="MF_00291"/>
    </source>
</evidence>
<evidence type="ECO:0000313" key="8">
    <source>
        <dbReference type="Proteomes" id="UP000034913"/>
    </source>
</evidence>
<gene>
    <name evidence="5" type="primary">rpsB</name>
    <name evidence="7" type="ORF">VF00_C0002G0230</name>
</gene>
<dbReference type="InterPro" id="IPR001865">
    <property type="entry name" value="Ribosomal_uS2"/>
</dbReference>
<dbReference type="PANTHER" id="PTHR12534">
    <property type="entry name" value="30S RIBOSOMAL PROTEIN S2 PROKARYOTIC AND ORGANELLAR"/>
    <property type="match status" value="1"/>
</dbReference>
<dbReference type="Proteomes" id="UP000034913">
    <property type="component" value="Unassembled WGS sequence"/>
</dbReference>
<dbReference type="PANTHER" id="PTHR12534:SF0">
    <property type="entry name" value="SMALL RIBOSOMAL SUBUNIT PROTEIN US2M"/>
    <property type="match status" value="1"/>
</dbReference>